<keyword evidence="3" id="KW-0378">Hydrolase</keyword>
<keyword evidence="3" id="KW-0269">Exonuclease</keyword>
<dbReference type="GO" id="GO:0004527">
    <property type="term" value="F:exonuclease activity"/>
    <property type="evidence" value="ECO:0007669"/>
    <property type="project" value="UniProtKB-KW"/>
</dbReference>
<keyword evidence="1" id="KW-0472">Membrane</keyword>
<keyword evidence="3" id="KW-0255">Endonuclease</keyword>
<sequence length="385" mass="44223">MIVLNGFKIFVLAILQTFGEIAIEGLRITVRAFKKFPRSYIAVFYMFIAMAFCYYPIFDHWVTGFIMMSLPVAVLAGLIASCYLLYKKQKLMASAGFIWFLMTFPIIKRFVGIRNNKPETNHAQSLKVLSFNSESFGEQNGQGVNWASLKSDIACFQEYSPNENIESQYSNKLVKLTPFDQDRHIGLALFSQYPVVKEYSKIWDRKGQPNINGFICADIAYHQDTVRVVNVHLWSMGVRINQATDALKKGDVKEFAFEIFDTFRRLKEGFEARDEQIKEIESYVSGSKYPVIICGDFNEIPFGYVYGKLSLSFNNAFEEAGQGLGFTLNRRPYWVRIDQQFFSSDWKVQSCQTMKGITISDHFPVVAQYVLKKSLDRPTNLVANR</sequence>
<accession>A0A4Q5LZ80</accession>
<dbReference type="GO" id="GO:0004519">
    <property type="term" value="F:endonuclease activity"/>
    <property type="evidence" value="ECO:0007669"/>
    <property type="project" value="UniProtKB-KW"/>
</dbReference>
<proteinExistence type="predicted"/>
<protein>
    <submittedName>
        <fullName evidence="3">Endonuclease/exonuclease/phosphatase</fullName>
    </submittedName>
</protein>
<dbReference type="Proteomes" id="UP000293162">
    <property type="component" value="Unassembled WGS sequence"/>
</dbReference>
<dbReference type="SUPFAM" id="SSF56219">
    <property type="entry name" value="DNase I-like"/>
    <property type="match status" value="1"/>
</dbReference>
<dbReference type="AlphaFoldDB" id="A0A4Q5LZ80"/>
<feature type="domain" description="Endonuclease/exonuclease/phosphatase" evidence="2">
    <location>
        <begin position="150"/>
        <end position="362"/>
    </location>
</feature>
<feature type="transmembrane region" description="Helical" evidence="1">
    <location>
        <begin position="40"/>
        <end position="58"/>
    </location>
</feature>
<evidence type="ECO:0000313" key="3">
    <source>
        <dbReference type="EMBL" id="RYU95142.1"/>
    </source>
</evidence>
<keyword evidence="1" id="KW-1133">Transmembrane helix</keyword>
<evidence type="ECO:0000313" key="4">
    <source>
        <dbReference type="Proteomes" id="UP000293162"/>
    </source>
</evidence>
<keyword evidence="1" id="KW-0812">Transmembrane</keyword>
<name>A0A4Q5LZ80_9BACT</name>
<feature type="transmembrane region" description="Helical" evidence="1">
    <location>
        <begin position="93"/>
        <end position="111"/>
    </location>
</feature>
<dbReference type="OrthoDB" id="635146at2"/>
<dbReference type="EMBL" id="SEWF01000017">
    <property type="protein sequence ID" value="RYU95142.1"/>
    <property type="molecule type" value="Genomic_DNA"/>
</dbReference>
<comment type="caution">
    <text evidence="3">The sequence shown here is derived from an EMBL/GenBank/DDBJ whole genome shotgun (WGS) entry which is preliminary data.</text>
</comment>
<dbReference type="CDD" id="cd09084">
    <property type="entry name" value="EEP-2"/>
    <property type="match status" value="1"/>
</dbReference>
<dbReference type="Gene3D" id="3.60.10.10">
    <property type="entry name" value="Endonuclease/exonuclease/phosphatase"/>
    <property type="match status" value="1"/>
</dbReference>
<dbReference type="InterPro" id="IPR036691">
    <property type="entry name" value="Endo/exonu/phosph_ase_sf"/>
</dbReference>
<keyword evidence="3" id="KW-0540">Nuclease</keyword>
<organism evidence="3 4">
    <name type="scientific">Emticicia agri</name>
    <dbReference type="NCBI Taxonomy" id="2492393"/>
    <lineage>
        <taxon>Bacteria</taxon>
        <taxon>Pseudomonadati</taxon>
        <taxon>Bacteroidota</taxon>
        <taxon>Cytophagia</taxon>
        <taxon>Cytophagales</taxon>
        <taxon>Leadbetterellaceae</taxon>
        <taxon>Emticicia</taxon>
    </lineage>
</organism>
<dbReference type="InterPro" id="IPR005135">
    <property type="entry name" value="Endo/exonuclease/phosphatase"/>
</dbReference>
<dbReference type="Pfam" id="PF03372">
    <property type="entry name" value="Exo_endo_phos"/>
    <property type="match status" value="1"/>
</dbReference>
<gene>
    <name evidence="3" type="ORF">EWM59_12890</name>
</gene>
<reference evidence="3 4" key="1">
    <citation type="submission" date="2019-02" db="EMBL/GenBank/DDBJ databases">
        <title>Bacterial novel species Emticicia sp. 17J42-9 isolated from soil.</title>
        <authorList>
            <person name="Jung H.-Y."/>
        </authorList>
    </citation>
    <scope>NUCLEOTIDE SEQUENCE [LARGE SCALE GENOMIC DNA]</scope>
    <source>
        <strain evidence="3 4">17J42-9</strain>
    </source>
</reference>
<feature type="transmembrane region" description="Helical" evidence="1">
    <location>
        <begin position="64"/>
        <end position="86"/>
    </location>
</feature>
<evidence type="ECO:0000256" key="1">
    <source>
        <dbReference type="SAM" id="Phobius"/>
    </source>
</evidence>
<evidence type="ECO:0000259" key="2">
    <source>
        <dbReference type="Pfam" id="PF03372"/>
    </source>
</evidence>
<keyword evidence="4" id="KW-1185">Reference proteome</keyword>